<dbReference type="Proteomes" id="UP001472866">
    <property type="component" value="Chromosome 01"/>
</dbReference>
<feature type="domain" description="Small ribosomal subunit protein uS10" evidence="4">
    <location>
        <begin position="78"/>
        <end position="172"/>
    </location>
</feature>
<evidence type="ECO:0000256" key="2">
    <source>
        <dbReference type="ARBA" id="ARBA00022980"/>
    </source>
</evidence>
<dbReference type="SMART" id="SM01403">
    <property type="entry name" value="Ribosomal_S10"/>
    <property type="match status" value="1"/>
</dbReference>
<evidence type="ECO:0000256" key="3">
    <source>
        <dbReference type="ARBA" id="ARBA00023274"/>
    </source>
</evidence>
<dbReference type="NCBIfam" id="NF001861">
    <property type="entry name" value="PRK00596.1"/>
    <property type="match status" value="1"/>
</dbReference>
<dbReference type="FunFam" id="3.30.70.600:FF:000003">
    <property type="entry name" value="30S ribosomal protein S10"/>
    <property type="match status" value="1"/>
</dbReference>
<dbReference type="AlphaFoldDB" id="A0AAX4NYX2"/>
<dbReference type="PRINTS" id="PR00971">
    <property type="entry name" value="RIBOSOMALS10"/>
</dbReference>
<keyword evidence="6" id="KW-1185">Reference proteome</keyword>
<dbReference type="NCBIfam" id="TIGR01049">
    <property type="entry name" value="rpsJ_bact"/>
    <property type="match status" value="1"/>
</dbReference>
<dbReference type="SUPFAM" id="SSF54999">
    <property type="entry name" value="Ribosomal protein S10"/>
    <property type="match status" value="1"/>
</dbReference>
<gene>
    <name evidence="5" type="ORF">HKI87_01g06390</name>
</gene>
<organism evidence="5 6">
    <name type="scientific">Chloropicon roscoffensis</name>
    <dbReference type="NCBI Taxonomy" id="1461544"/>
    <lineage>
        <taxon>Eukaryota</taxon>
        <taxon>Viridiplantae</taxon>
        <taxon>Chlorophyta</taxon>
        <taxon>Chloropicophyceae</taxon>
        <taxon>Chloropicales</taxon>
        <taxon>Chloropicaceae</taxon>
        <taxon>Chloropicon</taxon>
    </lineage>
</organism>
<dbReference type="GO" id="GO:0005840">
    <property type="term" value="C:ribosome"/>
    <property type="evidence" value="ECO:0007669"/>
    <property type="project" value="UniProtKB-KW"/>
</dbReference>
<dbReference type="InterPro" id="IPR027486">
    <property type="entry name" value="Ribosomal_uS10_dom"/>
</dbReference>
<dbReference type="PANTHER" id="PTHR11700">
    <property type="entry name" value="30S RIBOSOMAL PROTEIN S10 FAMILY MEMBER"/>
    <property type="match status" value="1"/>
</dbReference>
<dbReference type="GO" id="GO:0006412">
    <property type="term" value="P:translation"/>
    <property type="evidence" value="ECO:0007669"/>
    <property type="project" value="InterPro"/>
</dbReference>
<name>A0AAX4NYX2_9CHLO</name>
<reference evidence="5 6" key="1">
    <citation type="submission" date="2024-03" db="EMBL/GenBank/DDBJ databases">
        <title>Complete genome sequence of the green alga Chloropicon roscoffensis RCC1871.</title>
        <authorList>
            <person name="Lemieux C."/>
            <person name="Pombert J.-F."/>
            <person name="Otis C."/>
            <person name="Turmel M."/>
        </authorList>
    </citation>
    <scope>NUCLEOTIDE SEQUENCE [LARGE SCALE GENOMIC DNA]</scope>
    <source>
        <strain evidence="5 6">RCC1871</strain>
    </source>
</reference>
<accession>A0AAX4NYX2</accession>
<dbReference type="Pfam" id="PF00338">
    <property type="entry name" value="Ribosomal_S10"/>
    <property type="match status" value="1"/>
</dbReference>
<dbReference type="InterPro" id="IPR036838">
    <property type="entry name" value="Ribosomal_uS10_dom_sf"/>
</dbReference>
<dbReference type="GO" id="GO:0003735">
    <property type="term" value="F:structural constituent of ribosome"/>
    <property type="evidence" value="ECO:0007669"/>
    <property type="project" value="InterPro"/>
</dbReference>
<keyword evidence="3" id="KW-0687">Ribonucleoprotein</keyword>
<dbReference type="GO" id="GO:1990904">
    <property type="term" value="C:ribonucleoprotein complex"/>
    <property type="evidence" value="ECO:0007669"/>
    <property type="project" value="UniProtKB-KW"/>
</dbReference>
<evidence type="ECO:0000259" key="4">
    <source>
        <dbReference type="SMART" id="SM01403"/>
    </source>
</evidence>
<proteinExistence type="inferred from homology"/>
<keyword evidence="2 5" id="KW-0689">Ribosomal protein</keyword>
<dbReference type="EMBL" id="CP151501">
    <property type="protein sequence ID" value="WZN59114.1"/>
    <property type="molecule type" value="Genomic_DNA"/>
</dbReference>
<protein>
    <submittedName>
        <fullName evidence="5">Plastid ribosomal protein S10</fullName>
    </submittedName>
</protein>
<dbReference type="HAMAP" id="MF_00508">
    <property type="entry name" value="Ribosomal_uS10"/>
    <property type="match status" value="1"/>
</dbReference>
<evidence type="ECO:0000256" key="1">
    <source>
        <dbReference type="ARBA" id="ARBA00007102"/>
    </source>
</evidence>
<evidence type="ECO:0000313" key="6">
    <source>
        <dbReference type="Proteomes" id="UP001472866"/>
    </source>
</evidence>
<dbReference type="Gene3D" id="3.30.70.600">
    <property type="entry name" value="Ribosomal protein S10 domain"/>
    <property type="match status" value="1"/>
</dbReference>
<sequence>MAIKMTRNVTELAVSTRAATAVRRVSRATSLRAAATAGRSSRGAVLCERRERRGSTLVLAAAAPEAAEAEVESRSTLRIKLKCYSSEPLQEAVEAILDVAFRTGCDKTGPAYLPTRRRKYTILKSPHVNKDSREQFEIRTHQRIIDLKNVSAQTIDGLMALDLPAGVDVEVKI</sequence>
<evidence type="ECO:0000313" key="5">
    <source>
        <dbReference type="EMBL" id="WZN59114.1"/>
    </source>
</evidence>
<dbReference type="InterPro" id="IPR001848">
    <property type="entry name" value="Ribosomal_uS10"/>
</dbReference>
<comment type="similarity">
    <text evidence="1">Belongs to the universal ribosomal protein uS10 family.</text>
</comment>